<proteinExistence type="predicted"/>
<dbReference type="EMBL" id="KV448635">
    <property type="protein sequence ID" value="OAX34267.1"/>
    <property type="molecule type" value="Genomic_DNA"/>
</dbReference>
<evidence type="ECO:0000313" key="2">
    <source>
        <dbReference type="Proteomes" id="UP000092154"/>
    </source>
</evidence>
<accession>A0A1B7MNU9</accession>
<dbReference type="Proteomes" id="UP000092154">
    <property type="component" value="Unassembled WGS sequence"/>
</dbReference>
<dbReference type="AlphaFoldDB" id="A0A1B7MNU9"/>
<protein>
    <recommendedName>
        <fullName evidence="3">SnoaL-like domain-containing protein</fullName>
    </recommendedName>
</protein>
<dbReference type="InParanoid" id="A0A1B7MNU9"/>
<evidence type="ECO:0008006" key="3">
    <source>
        <dbReference type="Google" id="ProtNLM"/>
    </source>
</evidence>
<reference evidence="1 2" key="1">
    <citation type="submission" date="2016-06" db="EMBL/GenBank/DDBJ databases">
        <title>Comparative genomics of the ectomycorrhizal sister species Rhizopogon vinicolor and Rhizopogon vesiculosus (Basidiomycota: Boletales) reveals a divergence of the mating type B locus.</title>
        <authorList>
            <consortium name="DOE Joint Genome Institute"/>
            <person name="Mujic A.B."/>
            <person name="Kuo A."/>
            <person name="Tritt A."/>
            <person name="Lipzen A."/>
            <person name="Chen C."/>
            <person name="Johnson J."/>
            <person name="Sharma A."/>
            <person name="Barry K."/>
            <person name="Grigoriev I.V."/>
            <person name="Spatafora J.W."/>
        </authorList>
    </citation>
    <scope>NUCLEOTIDE SEQUENCE [LARGE SCALE GENOMIC DNA]</scope>
    <source>
        <strain evidence="1 2">AM-OR11-026</strain>
    </source>
</reference>
<dbReference type="OrthoDB" id="3197409at2759"/>
<name>A0A1B7MNU9_9AGAM</name>
<organism evidence="1 2">
    <name type="scientific">Rhizopogon vinicolor AM-OR11-026</name>
    <dbReference type="NCBI Taxonomy" id="1314800"/>
    <lineage>
        <taxon>Eukaryota</taxon>
        <taxon>Fungi</taxon>
        <taxon>Dikarya</taxon>
        <taxon>Basidiomycota</taxon>
        <taxon>Agaricomycotina</taxon>
        <taxon>Agaricomycetes</taxon>
        <taxon>Agaricomycetidae</taxon>
        <taxon>Boletales</taxon>
        <taxon>Suillineae</taxon>
        <taxon>Rhizopogonaceae</taxon>
        <taxon>Rhizopogon</taxon>
    </lineage>
</organism>
<evidence type="ECO:0000313" key="1">
    <source>
        <dbReference type="EMBL" id="OAX34267.1"/>
    </source>
</evidence>
<keyword evidence="2" id="KW-1185">Reference proteome</keyword>
<gene>
    <name evidence="1" type="ORF">K503DRAFT_699047</name>
</gene>
<sequence>MSKPNLTSWTQSRLGALYETHENEAFASTFDAVFSPSCEIRLNHTLSTVDAFKESISSRRAAGAGVTLAWENVITTDDSPDESSVVAGTLIVTRNMKFRIRAAPAQRQTHINFSARVEQDPSVQADEHDDRRRITSFYHTSVDKTPPIHFATPHAATHGKEE</sequence>